<dbReference type="EMBL" id="WLYK01000001">
    <property type="protein sequence ID" value="MTD12392.1"/>
    <property type="molecule type" value="Genomic_DNA"/>
</dbReference>
<evidence type="ECO:0000256" key="4">
    <source>
        <dbReference type="PIRSR" id="PIRSR001365-2"/>
    </source>
</evidence>
<reference evidence="6 7" key="1">
    <citation type="submission" date="2019-11" db="EMBL/GenBank/DDBJ databases">
        <authorList>
            <person name="Jiang L.-Q."/>
        </authorList>
    </citation>
    <scope>NUCLEOTIDE SEQUENCE [LARGE SCALE GENOMIC DNA]</scope>
    <source>
        <strain evidence="6 7">YIM 132087</strain>
    </source>
</reference>
<dbReference type="PIRSF" id="PIRSF001365">
    <property type="entry name" value="DHDPS"/>
    <property type="match status" value="1"/>
</dbReference>
<comment type="similarity">
    <text evidence="1 3">Belongs to the DapA family.</text>
</comment>
<protein>
    <recommendedName>
        <fullName evidence="8">Dihydrodipicolinate synthase family protein</fullName>
    </recommendedName>
</protein>
<evidence type="ECO:0000313" key="7">
    <source>
        <dbReference type="Proteomes" id="UP000460221"/>
    </source>
</evidence>
<dbReference type="GO" id="GO:0008840">
    <property type="term" value="F:4-hydroxy-tetrahydrodipicolinate synthase activity"/>
    <property type="evidence" value="ECO:0007669"/>
    <property type="project" value="TreeGrafter"/>
</dbReference>
<evidence type="ECO:0000256" key="3">
    <source>
        <dbReference type="PIRNR" id="PIRNR001365"/>
    </source>
</evidence>
<dbReference type="InterPro" id="IPR013785">
    <property type="entry name" value="Aldolase_TIM"/>
</dbReference>
<dbReference type="SUPFAM" id="SSF51569">
    <property type="entry name" value="Aldolase"/>
    <property type="match status" value="1"/>
</dbReference>
<organism evidence="6 7">
    <name type="scientific">Nakamurella alba</name>
    <dbReference type="NCBI Taxonomy" id="2665158"/>
    <lineage>
        <taxon>Bacteria</taxon>
        <taxon>Bacillati</taxon>
        <taxon>Actinomycetota</taxon>
        <taxon>Actinomycetes</taxon>
        <taxon>Nakamurellales</taxon>
        <taxon>Nakamurellaceae</taxon>
        <taxon>Nakamurella</taxon>
    </lineage>
</organism>
<feature type="region of interest" description="Disordered" evidence="5">
    <location>
        <begin position="1"/>
        <end position="23"/>
    </location>
</feature>
<dbReference type="CDD" id="cd00408">
    <property type="entry name" value="DHDPS-like"/>
    <property type="match status" value="1"/>
</dbReference>
<keyword evidence="2 3" id="KW-0456">Lyase</keyword>
<evidence type="ECO:0000256" key="2">
    <source>
        <dbReference type="ARBA" id="ARBA00023239"/>
    </source>
</evidence>
<dbReference type="Gene3D" id="3.20.20.70">
    <property type="entry name" value="Aldolase class I"/>
    <property type="match status" value="1"/>
</dbReference>
<dbReference type="AlphaFoldDB" id="A0A7K1FE60"/>
<comment type="caution">
    <text evidence="6">The sequence shown here is derived from an EMBL/GenBank/DDBJ whole genome shotgun (WGS) entry which is preliminary data.</text>
</comment>
<evidence type="ECO:0000256" key="5">
    <source>
        <dbReference type="SAM" id="MobiDB-lite"/>
    </source>
</evidence>
<dbReference type="Pfam" id="PF00701">
    <property type="entry name" value="DHDPS"/>
    <property type="match status" value="1"/>
</dbReference>
<dbReference type="Proteomes" id="UP000460221">
    <property type="component" value="Unassembled WGS sequence"/>
</dbReference>
<name>A0A7K1FE60_9ACTN</name>
<accession>A0A7K1FE60</accession>
<keyword evidence="7" id="KW-1185">Reference proteome</keyword>
<feature type="binding site" evidence="4">
    <location>
        <position position="236"/>
    </location>
    <ligand>
        <name>pyruvate</name>
        <dbReference type="ChEBI" id="CHEBI:15361"/>
    </ligand>
</feature>
<evidence type="ECO:0000256" key="1">
    <source>
        <dbReference type="ARBA" id="ARBA00007592"/>
    </source>
</evidence>
<evidence type="ECO:0000313" key="6">
    <source>
        <dbReference type="EMBL" id="MTD12392.1"/>
    </source>
</evidence>
<dbReference type="PANTHER" id="PTHR12128">
    <property type="entry name" value="DIHYDRODIPICOLINATE SYNTHASE"/>
    <property type="match status" value="1"/>
</dbReference>
<proteinExistence type="inferred from homology"/>
<evidence type="ECO:0008006" key="8">
    <source>
        <dbReference type="Google" id="ProtNLM"/>
    </source>
</evidence>
<sequence>MTSPVSPARAPPSLCTTPRTLTGERMPKLPERYAIVVAATPYGADGAVDEVAFRHQLGRLRDAGVAVNLVGPGIGEAFTLSDAERDRVLAIGVEELRGQVPVRAMGREPRTPDEMIRFVRRSEELGVDAVQVYSLDIGHGAKPSLAEMAAYYDAAISATSLPVYLSSHFFIGYTLPIELLVGLAERHQNFVGMNISVMDPKYLASAIRELGYRLEIHCAGVWNAVNVLSLGGTGLMGAEGNVAPRLFADVVRHFVAGDQQSLRTSFDQILGLWAAIDRFGGSVGRGLKPLMNALGLPGGSLRAPLLPIPDDDLDVLLADVKALKIPELQGMSEVIAR</sequence>
<gene>
    <name evidence="6" type="ORF">GIS00_00350</name>
</gene>
<dbReference type="SMART" id="SM01130">
    <property type="entry name" value="DHDPS"/>
    <property type="match status" value="1"/>
</dbReference>
<dbReference type="PANTHER" id="PTHR12128:SF66">
    <property type="entry name" value="4-HYDROXY-2-OXOGLUTARATE ALDOLASE, MITOCHONDRIAL"/>
    <property type="match status" value="1"/>
</dbReference>
<dbReference type="InterPro" id="IPR002220">
    <property type="entry name" value="DapA-like"/>
</dbReference>